<organism evidence="3 4">
    <name type="scientific">Sphingomonas lycopersici</name>
    <dbReference type="NCBI Taxonomy" id="2951807"/>
    <lineage>
        <taxon>Bacteria</taxon>
        <taxon>Pseudomonadati</taxon>
        <taxon>Pseudomonadota</taxon>
        <taxon>Alphaproteobacteria</taxon>
        <taxon>Sphingomonadales</taxon>
        <taxon>Sphingomonadaceae</taxon>
        <taxon>Sphingomonas</taxon>
    </lineage>
</organism>
<evidence type="ECO:0000256" key="2">
    <source>
        <dbReference type="SAM" id="SignalP"/>
    </source>
</evidence>
<dbReference type="AlphaFoldDB" id="A0AA41ZFI6"/>
<feature type="chain" id="PRO_5041247682" evidence="2">
    <location>
        <begin position="24"/>
        <end position="133"/>
    </location>
</feature>
<feature type="compositionally biased region" description="Polar residues" evidence="1">
    <location>
        <begin position="98"/>
        <end position="126"/>
    </location>
</feature>
<sequence length="133" mass="13098">MKSTPLLMALGAVALAGPGTVTAQRGGHPAAMPMIHTPTTLAPTTAPATHMSQGATQGTGWNHMNGPTHATGQPNASCGSASAPTTPGNAGSAPGSAFNPTGQAGSVYAGQQPQNSRNTASVSQYDSACLHHN</sequence>
<evidence type="ECO:0000313" key="4">
    <source>
        <dbReference type="Proteomes" id="UP001165565"/>
    </source>
</evidence>
<keyword evidence="4" id="KW-1185">Reference proteome</keyword>
<comment type="caution">
    <text evidence="3">The sequence shown here is derived from an EMBL/GenBank/DDBJ whole genome shotgun (WGS) entry which is preliminary data.</text>
</comment>
<feature type="compositionally biased region" description="Polar residues" evidence="1">
    <location>
        <begin position="68"/>
        <end position="89"/>
    </location>
</feature>
<feature type="compositionally biased region" description="Polar residues" evidence="1">
    <location>
        <begin position="50"/>
        <end position="62"/>
    </location>
</feature>
<feature type="signal peptide" evidence="2">
    <location>
        <begin position="1"/>
        <end position="23"/>
    </location>
</feature>
<name>A0AA41ZFI6_9SPHN</name>
<keyword evidence="2" id="KW-0732">Signal</keyword>
<protein>
    <submittedName>
        <fullName evidence="3">Uncharacterized protein</fullName>
    </submittedName>
</protein>
<reference evidence="3" key="1">
    <citation type="submission" date="2022-06" db="EMBL/GenBank/DDBJ databases">
        <title>Sphingomonas sp. nov. isolated from rhizosphere soil of tomato.</title>
        <authorList>
            <person name="Dong H."/>
            <person name="Gao R."/>
        </authorList>
    </citation>
    <scope>NUCLEOTIDE SEQUENCE</scope>
    <source>
        <strain evidence="3">MMSM24</strain>
    </source>
</reference>
<dbReference type="Proteomes" id="UP001165565">
    <property type="component" value="Unassembled WGS sequence"/>
</dbReference>
<dbReference type="RefSeq" id="WP_265269213.1">
    <property type="nucleotide sequence ID" value="NZ_JANFAU010000002.1"/>
</dbReference>
<evidence type="ECO:0000313" key="3">
    <source>
        <dbReference type="EMBL" id="MCW6535676.1"/>
    </source>
</evidence>
<gene>
    <name evidence="3" type="ORF">NEE01_12890</name>
</gene>
<proteinExistence type="predicted"/>
<dbReference type="EMBL" id="JANFAV010000008">
    <property type="protein sequence ID" value="MCW6535676.1"/>
    <property type="molecule type" value="Genomic_DNA"/>
</dbReference>
<accession>A0AA41ZFI6</accession>
<feature type="compositionally biased region" description="Low complexity" evidence="1">
    <location>
        <begin position="37"/>
        <end position="49"/>
    </location>
</feature>
<evidence type="ECO:0000256" key="1">
    <source>
        <dbReference type="SAM" id="MobiDB-lite"/>
    </source>
</evidence>
<feature type="region of interest" description="Disordered" evidence="1">
    <location>
        <begin position="34"/>
        <end position="133"/>
    </location>
</feature>